<dbReference type="Pfam" id="PF14113">
    <property type="entry name" value="Tae4"/>
    <property type="match status" value="1"/>
</dbReference>
<sequence length="217" mass="23614">MPNRMTAVRTNPTLNSTKDVSLNALTFEALWSAYPKFDPCRGHYQDQCAARLGVALRGCGIEGLSFRGVRCNADDPGHMLRAAEVAEWLHRRPFAGCPEAVSLMPGRWDTDAKGRTGIVFFDGYWHRDSDGPNVTTGNHIDLWNGSRLTMAGVTGTLATIGRFVLGRRSIGAGTALVTLICVIPTRYYSGKSIDSGRHGVGVLCSIGPRQFLGMDRN</sequence>
<dbReference type="EMBL" id="FCON02000187">
    <property type="protein sequence ID" value="SAL85397.1"/>
    <property type="molecule type" value="Genomic_DNA"/>
</dbReference>
<evidence type="ECO:0000313" key="2">
    <source>
        <dbReference type="Proteomes" id="UP000054770"/>
    </source>
</evidence>
<evidence type="ECO:0000313" key="1">
    <source>
        <dbReference type="EMBL" id="SAL85397.1"/>
    </source>
</evidence>
<keyword evidence="2" id="KW-1185">Reference proteome</keyword>
<organism evidence="1 2">
    <name type="scientific">Caballeronia choica</name>
    <dbReference type="NCBI Taxonomy" id="326476"/>
    <lineage>
        <taxon>Bacteria</taxon>
        <taxon>Pseudomonadati</taxon>
        <taxon>Pseudomonadota</taxon>
        <taxon>Betaproteobacteria</taxon>
        <taxon>Burkholderiales</taxon>
        <taxon>Burkholderiaceae</taxon>
        <taxon>Caballeronia</taxon>
    </lineage>
</organism>
<proteinExistence type="predicted"/>
<reference evidence="1" key="1">
    <citation type="submission" date="2016-01" db="EMBL/GenBank/DDBJ databases">
        <authorList>
            <person name="Peeters C."/>
        </authorList>
    </citation>
    <scope>NUCLEOTIDE SEQUENCE [LARGE SCALE GENOMIC DNA]</scope>
    <source>
        <strain evidence="1">LMG 22940</strain>
    </source>
</reference>
<dbReference type="AlphaFoldDB" id="A0A158KWC3"/>
<comment type="caution">
    <text evidence="1">The sequence shown here is derived from an EMBL/GenBank/DDBJ whole genome shotgun (WGS) entry which is preliminary data.</text>
</comment>
<dbReference type="OrthoDB" id="1262040at2"/>
<protein>
    <submittedName>
        <fullName evidence="1">Uncharacterized protein</fullName>
    </submittedName>
</protein>
<accession>A0A158KWC3</accession>
<name>A0A158KWC3_9BURK</name>
<dbReference type="Proteomes" id="UP000054770">
    <property type="component" value="Unassembled WGS sequence"/>
</dbReference>
<dbReference type="InterPro" id="IPR025562">
    <property type="entry name" value="Tae4"/>
</dbReference>
<gene>
    <name evidence="1" type="ORF">AWB68_07668</name>
</gene>
<dbReference type="Gene3D" id="3.90.1720.80">
    <property type="match status" value="1"/>
</dbReference>